<dbReference type="InterPro" id="IPR000253">
    <property type="entry name" value="FHA_dom"/>
</dbReference>
<accession>A0A2W1JCF2</accession>
<dbReference type="PANTHER" id="PTHR23308">
    <property type="entry name" value="NUCLEAR INHIBITOR OF PROTEIN PHOSPHATASE-1"/>
    <property type="match status" value="1"/>
</dbReference>
<dbReference type="Gene3D" id="2.60.200.20">
    <property type="match status" value="1"/>
</dbReference>
<sequence>MTADTTPQLLISAPTGIKRLQLLAQTSWTLGRHPSSLIQLLDNSISRHHARIEVLQGRHFFLVDLGSRNGSTVNQQPVSKPVLLKHGDRIHLGQTELFFEQSLFYPADVAAMDRADIVMLHQSSLQGKIWQELLLSQNLSLRWETGATNLRHDIEHRVKTQKLPKILIIDVQAYSGSLASFCRWSQEHHPDLAILLFDSTQRQIALEERQQMTALGCIDFLPAFREPNLLDNVAGVVVHLNLVSRAFRDTTLRQDKLFLTLKKLEELLQLASNLPVAASVPVPQPVAVPHQEVVTPPTLEMQDMTMITRHSK</sequence>
<dbReference type="CDD" id="cd00060">
    <property type="entry name" value="FHA"/>
    <property type="match status" value="1"/>
</dbReference>
<dbReference type="RefSeq" id="WP_158535151.1">
    <property type="nucleotide sequence ID" value="NZ_CAWNWM010000015.1"/>
</dbReference>
<dbReference type="EMBL" id="PQWO01000015">
    <property type="protein sequence ID" value="PZD71639.1"/>
    <property type="molecule type" value="Genomic_DNA"/>
</dbReference>
<dbReference type="InterPro" id="IPR050923">
    <property type="entry name" value="Cell_Proc_Reg/RNA_Proc"/>
</dbReference>
<dbReference type="Pfam" id="PF00498">
    <property type="entry name" value="FHA"/>
    <property type="match status" value="1"/>
</dbReference>
<name>A0A2W1JCF2_9CYAN</name>
<dbReference type="SUPFAM" id="SSF49879">
    <property type="entry name" value="SMAD/FHA domain"/>
    <property type="match status" value="1"/>
</dbReference>
<reference evidence="2 3" key="1">
    <citation type="journal article" date="2018" name="Sci. Rep.">
        <title>A novel species of the marine cyanobacterium Acaryochloris with a unique pigment content and lifestyle.</title>
        <authorList>
            <person name="Partensky F."/>
            <person name="Six C."/>
            <person name="Ratin M."/>
            <person name="Garczarek L."/>
            <person name="Vaulot D."/>
            <person name="Probert I."/>
            <person name="Calteau A."/>
            <person name="Gourvil P."/>
            <person name="Marie D."/>
            <person name="Grebert T."/>
            <person name="Bouchier C."/>
            <person name="Le Panse S."/>
            <person name="Gachenot M."/>
            <person name="Rodriguez F."/>
            <person name="Garrido J.L."/>
        </authorList>
    </citation>
    <scope>NUCLEOTIDE SEQUENCE [LARGE SCALE GENOMIC DNA]</scope>
    <source>
        <strain evidence="2 3">RCC1774</strain>
    </source>
</reference>
<gene>
    <name evidence="2" type="primary">garA_6</name>
    <name evidence="2" type="ORF">C1752_05087</name>
</gene>
<dbReference type="Proteomes" id="UP000248857">
    <property type="component" value="Unassembled WGS sequence"/>
</dbReference>
<evidence type="ECO:0000313" key="3">
    <source>
        <dbReference type="Proteomes" id="UP000248857"/>
    </source>
</evidence>
<organism evidence="2 3">
    <name type="scientific">Acaryochloris thomasi RCC1774</name>
    <dbReference type="NCBI Taxonomy" id="1764569"/>
    <lineage>
        <taxon>Bacteria</taxon>
        <taxon>Bacillati</taxon>
        <taxon>Cyanobacteriota</taxon>
        <taxon>Cyanophyceae</taxon>
        <taxon>Acaryochloridales</taxon>
        <taxon>Acaryochloridaceae</taxon>
        <taxon>Acaryochloris</taxon>
        <taxon>Acaryochloris thomasi</taxon>
    </lineage>
</organism>
<evidence type="ECO:0000313" key="2">
    <source>
        <dbReference type="EMBL" id="PZD71639.1"/>
    </source>
</evidence>
<dbReference type="SMART" id="SM00240">
    <property type="entry name" value="FHA"/>
    <property type="match status" value="1"/>
</dbReference>
<dbReference type="OrthoDB" id="9816434at2"/>
<proteinExistence type="predicted"/>
<dbReference type="PROSITE" id="PS50006">
    <property type="entry name" value="FHA_DOMAIN"/>
    <property type="match status" value="1"/>
</dbReference>
<keyword evidence="3" id="KW-1185">Reference proteome</keyword>
<protein>
    <submittedName>
        <fullName evidence="2">Glycogen accumulation regulator GarA</fullName>
    </submittedName>
</protein>
<dbReference type="InterPro" id="IPR008984">
    <property type="entry name" value="SMAD_FHA_dom_sf"/>
</dbReference>
<evidence type="ECO:0000259" key="1">
    <source>
        <dbReference type="PROSITE" id="PS50006"/>
    </source>
</evidence>
<feature type="domain" description="FHA" evidence="1">
    <location>
        <begin position="28"/>
        <end position="78"/>
    </location>
</feature>
<comment type="caution">
    <text evidence="2">The sequence shown here is derived from an EMBL/GenBank/DDBJ whole genome shotgun (WGS) entry which is preliminary data.</text>
</comment>
<dbReference type="AlphaFoldDB" id="A0A2W1JCF2"/>